<reference evidence="3 5" key="1">
    <citation type="submission" date="2017-06" db="EMBL/GenBank/DDBJ databases">
        <title>Complete Genome Sequence of the Soil Carbazole-Degrading Bacterium Nocardioides aromaticivorans IC177.</title>
        <authorList>
            <person name="Vejarano F."/>
            <person name="Suzuki-Minakuchi C."/>
            <person name="Ohtsubo Y."/>
            <person name="Tsuda M."/>
            <person name="Okada K."/>
            <person name="Nojiri H."/>
        </authorList>
    </citation>
    <scope>NUCLEOTIDE SEQUENCE [LARGE SCALE GENOMIC DNA]</scope>
    <source>
        <strain evidence="3 5">IC177</strain>
    </source>
</reference>
<dbReference type="Gene3D" id="3.30.460.10">
    <property type="entry name" value="Beta Polymerase, domain 2"/>
    <property type="match status" value="1"/>
</dbReference>
<accession>A0A7Y9ZI81</accession>
<dbReference type="GO" id="GO:0016301">
    <property type="term" value="F:kinase activity"/>
    <property type="evidence" value="ECO:0007669"/>
    <property type="project" value="UniProtKB-KW"/>
</dbReference>
<keyword evidence="2" id="KW-0808">Transferase</keyword>
<dbReference type="Gene3D" id="1.10.287.860">
    <property type="entry name" value="Nucleotidyltransferase"/>
    <property type="match status" value="1"/>
</dbReference>
<evidence type="ECO:0000313" key="2">
    <source>
        <dbReference type="EMBL" id="NYI45366.1"/>
    </source>
</evidence>
<dbReference type="Proteomes" id="UP000562045">
    <property type="component" value="Unassembled WGS sequence"/>
</dbReference>
<dbReference type="InterPro" id="IPR007685">
    <property type="entry name" value="RelA_SpoT"/>
</dbReference>
<gene>
    <name evidence="2" type="ORF">BJ993_002446</name>
    <name evidence="3" type="ORF">CFH99_02420</name>
</gene>
<protein>
    <submittedName>
        <fullName evidence="2 3">GTP pyrophosphokinase</fullName>
        <ecNumber evidence="2">2.7.6.5</ecNumber>
    </submittedName>
</protein>
<dbReference type="Pfam" id="PF04607">
    <property type="entry name" value="RelA_SpoT"/>
    <property type="match status" value="1"/>
</dbReference>
<dbReference type="Proteomes" id="UP000662818">
    <property type="component" value="Chromosome"/>
</dbReference>
<dbReference type="EC" id="2.7.6.5" evidence="2"/>
<evidence type="ECO:0000313" key="3">
    <source>
        <dbReference type="EMBL" id="QSR24473.1"/>
    </source>
</evidence>
<dbReference type="InterPro" id="IPR052366">
    <property type="entry name" value="GTP_Pyrophosphokinase"/>
</dbReference>
<dbReference type="GO" id="GO:0015969">
    <property type="term" value="P:guanosine tetraphosphate metabolic process"/>
    <property type="evidence" value="ECO:0007669"/>
    <property type="project" value="InterPro"/>
</dbReference>
<keyword evidence="2" id="KW-0418">Kinase</keyword>
<dbReference type="RefSeq" id="WP_179649019.1">
    <property type="nucleotide sequence ID" value="NZ_CP022295.1"/>
</dbReference>
<feature type="domain" description="RelA/SpoT" evidence="1">
    <location>
        <begin position="55"/>
        <end position="178"/>
    </location>
</feature>
<dbReference type="PANTHER" id="PTHR47837:SF2">
    <property type="entry name" value="GTP PYROPHOSPHOKINASE YWAC"/>
    <property type="match status" value="1"/>
</dbReference>
<dbReference type="AlphaFoldDB" id="A0A7Y9ZI81"/>
<dbReference type="EMBL" id="CP022295">
    <property type="protein sequence ID" value="QSR24473.1"/>
    <property type="molecule type" value="Genomic_DNA"/>
</dbReference>
<evidence type="ECO:0000313" key="5">
    <source>
        <dbReference type="Proteomes" id="UP000662818"/>
    </source>
</evidence>
<organism evidence="2 4">
    <name type="scientific">Nocardioides aromaticivorans</name>
    <dbReference type="NCBI Taxonomy" id="200618"/>
    <lineage>
        <taxon>Bacteria</taxon>
        <taxon>Bacillati</taxon>
        <taxon>Actinomycetota</taxon>
        <taxon>Actinomycetes</taxon>
        <taxon>Propionibacteriales</taxon>
        <taxon>Nocardioidaceae</taxon>
        <taxon>Nocardioides</taxon>
    </lineage>
</organism>
<evidence type="ECO:0000259" key="1">
    <source>
        <dbReference type="SMART" id="SM00954"/>
    </source>
</evidence>
<dbReference type="GO" id="GO:0008728">
    <property type="term" value="F:GTP diphosphokinase activity"/>
    <property type="evidence" value="ECO:0007669"/>
    <property type="project" value="UniProtKB-EC"/>
</dbReference>
<name>A0A7Y9ZI81_9ACTN</name>
<dbReference type="EMBL" id="JACBZM010000001">
    <property type="protein sequence ID" value="NYI45366.1"/>
    <property type="molecule type" value="Genomic_DNA"/>
</dbReference>
<reference evidence="2 4" key="2">
    <citation type="submission" date="2020-07" db="EMBL/GenBank/DDBJ databases">
        <title>Sequencing the genomes of 1000 actinobacteria strains.</title>
        <authorList>
            <person name="Klenk H.-P."/>
        </authorList>
    </citation>
    <scope>NUCLEOTIDE SEQUENCE [LARGE SCALE GENOMIC DNA]</scope>
    <source>
        <strain evidence="2 4">DSM 15131</strain>
    </source>
</reference>
<evidence type="ECO:0000313" key="4">
    <source>
        <dbReference type="Proteomes" id="UP000562045"/>
    </source>
</evidence>
<dbReference type="SUPFAM" id="SSF81301">
    <property type="entry name" value="Nucleotidyltransferase"/>
    <property type="match status" value="1"/>
</dbReference>
<keyword evidence="5" id="KW-1185">Reference proteome</keyword>
<proteinExistence type="predicted"/>
<dbReference type="InterPro" id="IPR043519">
    <property type="entry name" value="NT_sf"/>
</dbReference>
<dbReference type="PANTHER" id="PTHR47837">
    <property type="entry name" value="GTP PYROPHOSPHOKINASE YJBM"/>
    <property type="match status" value="1"/>
</dbReference>
<sequence>MSTVSPLPEEARAQEIGQFLLNYKFGLDEMLTKINILREELAFRGTGNPIEHVSSRLKSIESLRAKAERIGCPLELDAIAEQITDIAGVRIVCAFIADAYQVLDMLTTQPDVTVRVIKDYVARPKPNGYRSLHAIVEIPVFLSDDVRRVPIELQIRTVAMDFWASVEHKIYYKYAKDVPGELVAELAAAARVAHDLDQRMGELHRTVHG</sequence>
<dbReference type="SMART" id="SM00954">
    <property type="entry name" value="RelA_SpoT"/>
    <property type="match status" value="1"/>
</dbReference>
<dbReference type="CDD" id="cd05399">
    <property type="entry name" value="NT_Rel-Spo_like"/>
    <property type="match status" value="1"/>
</dbReference>